<dbReference type="Proteomes" id="UP000267027">
    <property type="component" value="Unassembled WGS sequence"/>
</dbReference>
<reference evidence="3 4" key="2">
    <citation type="submission" date="2018-11" db="EMBL/GenBank/DDBJ databases">
        <authorList>
            <consortium name="Pathogen Informatics"/>
        </authorList>
    </citation>
    <scope>NUCLEOTIDE SEQUENCE [LARGE SCALE GENOMIC DNA]</scope>
    <source>
        <strain evidence="3 4">Costa Rica</strain>
    </source>
</reference>
<dbReference type="WBParaSite" id="ACOC_0000725401-mRNA-1">
    <property type="protein sequence ID" value="ACOC_0000725401-mRNA-1"/>
    <property type="gene ID" value="ACOC_0000725401"/>
</dbReference>
<keyword evidence="1" id="KW-0175">Coiled coil</keyword>
<dbReference type="InterPro" id="IPR027417">
    <property type="entry name" value="P-loop_NTPase"/>
</dbReference>
<dbReference type="InterPro" id="IPR052772">
    <property type="entry name" value="Endo/PolyKinase_Domain-Protein"/>
</dbReference>
<dbReference type="InterPro" id="IPR002625">
    <property type="entry name" value="Smr_dom"/>
</dbReference>
<dbReference type="PANTHER" id="PTHR46535">
    <property type="entry name" value="NEDD4-BINDING PROTEIN 2"/>
    <property type="match status" value="1"/>
</dbReference>
<proteinExistence type="predicted"/>
<reference evidence="5" key="1">
    <citation type="submission" date="2016-04" db="UniProtKB">
        <authorList>
            <consortium name="WormBaseParasite"/>
        </authorList>
    </citation>
    <scope>IDENTIFICATION</scope>
</reference>
<dbReference type="AlphaFoldDB" id="A0A158PI74"/>
<dbReference type="Gene3D" id="3.40.50.300">
    <property type="entry name" value="P-loop containing nucleotide triphosphate hydrolases"/>
    <property type="match status" value="1"/>
</dbReference>
<sequence length="688" mass="77782">MQRLQHVQCYDANTPLENVRKCIRNGHSVMVLMRGVPGSGKSHLARSLSADYGGVVYSTDDFFLQNGLYQFQPEKLEEYHRNNILRVHEAMINGIKTIVVDNTNIFINHMKQYAFHAVRYCYEIFVVEPETSWKYTVKERNIHGIEIRKIDSMMHSLLDQGQPSLSCLVGGDREIRLEPPSLEFSEKEHDTELHCLKLRSLVLEVSIADPPPELPYPNAVVDHSSFLLPAVVPTPAAFSLAVDRRSHVSILEVREVATQTNEVVVTLVCAGVYCPFDDVSEGVPHSVEISKELKSQMKDRVVRMEELQCLCPALVNRKGLIFLNDDERLHVVPLTLEKLNEFAYGTLTRPMLGLEECIRLFVELGACVDWMAQVTEKQFVEELVASELSGTLLHAPVPRTDWQRIAEQESLKDGLRENTVERKAEQGPMLVSWALLFFSREALDCVVAEYVAEPVYEAGPSRSVDCSGNEVAVTLGVDLLQKISLLFGEGIIVKKECSVRLPLWLLKQLYLFWQNSGTSFPSNREDVNDAEIAAALQEEEDAVASASFKVVPAQKSSFKRHFEANLPDAQEQARQYQKQADEFAEKKSTELRKAREHSLREKNLRKQAGDIIIKANEDSTVLDLHLLSQKDAIMLLKERLSALDRPLSMRHGRSSQRLHVITGYGRSTGGRSVIKPAVEFYLKRKGYL</sequence>
<dbReference type="Pfam" id="PF13671">
    <property type="entry name" value="AAA_33"/>
    <property type="match status" value="1"/>
</dbReference>
<evidence type="ECO:0000313" key="3">
    <source>
        <dbReference type="EMBL" id="VDM58840.1"/>
    </source>
</evidence>
<keyword evidence="4" id="KW-1185">Reference proteome</keyword>
<dbReference type="EMBL" id="UYYA01004020">
    <property type="protein sequence ID" value="VDM58840.1"/>
    <property type="molecule type" value="Genomic_DNA"/>
</dbReference>
<name>A0A158PI74_ANGCS</name>
<gene>
    <name evidence="3" type="ORF">ACOC_LOCUS7255</name>
</gene>
<organism evidence="5">
    <name type="scientific">Angiostrongylus costaricensis</name>
    <name type="common">Nematode worm</name>
    <dbReference type="NCBI Taxonomy" id="334426"/>
    <lineage>
        <taxon>Eukaryota</taxon>
        <taxon>Metazoa</taxon>
        <taxon>Ecdysozoa</taxon>
        <taxon>Nematoda</taxon>
        <taxon>Chromadorea</taxon>
        <taxon>Rhabditida</taxon>
        <taxon>Rhabditina</taxon>
        <taxon>Rhabditomorpha</taxon>
        <taxon>Strongyloidea</taxon>
        <taxon>Metastrongylidae</taxon>
        <taxon>Angiostrongylus</taxon>
    </lineage>
</organism>
<dbReference type="InterPro" id="IPR036063">
    <property type="entry name" value="Smr_dom_sf"/>
</dbReference>
<dbReference type="SUPFAM" id="SSF160443">
    <property type="entry name" value="SMR domain-like"/>
    <property type="match status" value="1"/>
</dbReference>
<evidence type="ECO:0000256" key="1">
    <source>
        <dbReference type="SAM" id="Coils"/>
    </source>
</evidence>
<dbReference type="Gene3D" id="3.30.1370.110">
    <property type="match status" value="1"/>
</dbReference>
<dbReference type="STRING" id="334426.A0A158PI74"/>
<evidence type="ECO:0000313" key="4">
    <source>
        <dbReference type="Proteomes" id="UP000267027"/>
    </source>
</evidence>
<dbReference type="GO" id="GO:0005634">
    <property type="term" value="C:nucleus"/>
    <property type="evidence" value="ECO:0007669"/>
    <property type="project" value="TreeGrafter"/>
</dbReference>
<feature type="domain" description="Smr" evidence="2">
    <location>
        <begin position="622"/>
        <end position="688"/>
    </location>
</feature>
<protein>
    <submittedName>
        <fullName evidence="5">Smr domain-containing protein</fullName>
    </submittedName>
</protein>
<accession>A0A158PI74</accession>
<dbReference type="PANTHER" id="PTHR46535:SF1">
    <property type="entry name" value="NEDD4-BINDING PROTEIN 2"/>
    <property type="match status" value="1"/>
</dbReference>
<evidence type="ECO:0000313" key="5">
    <source>
        <dbReference type="WBParaSite" id="ACOC_0000725401-mRNA-1"/>
    </source>
</evidence>
<dbReference type="OMA" id="HEQCWEP"/>
<evidence type="ECO:0000259" key="2">
    <source>
        <dbReference type="PROSITE" id="PS50828"/>
    </source>
</evidence>
<dbReference type="PROSITE" id="PS50828">
    <property type="entry name" value="SMR"/>
    <property type="match status" value="1"/>
</dbReference>
<feature type="coiled-coil region" evidence="1">
    <location>
        <begin position="559"/>
        <end position="586"/>
    </location>
</feature>
<dbReference type="OrthoDB" id="3231855at2759"/>
<dbReference type="GO" id="GO:0004519">
    <property type="term" value="F:endonuclease activity"/>
    <property type="evidence" value="ECO:0007669"/>
    <property type="project" value="TreeGrafter"/>
</dbReference>
<dbReference type="SUPFAM" id="SSF52540">
    <property type="entry name" value="P-loop containing nucleoside triphosphate hydrolases"/>
    <property type="match status" value="1"/>
</dbReference>